<dbReference type="Pfam" id="PF13589">
    <property type="entry name" value="HATPase_c_3"/>
    <property type="match status" value="1"/>
</dbReference>
<dbReference type="PANTHER" id="PTHR43065:SF10">
    <property type="entry name" value="PEROXIDE STRESS-ACTIVATED HISTIDINE KINASE MAK3"/>
    <property type="match status" value="1"/>
</dbReference>
<keyword evidence="5" id="KW-0547">Nucleotide-binding</keyword>
<organism evidence="10 11">
    <name type="scientific">Sphingobacterium cellulitidis</name>
    <dbReference type="NCBI Taxonomy" id="1768011"/>
    <lineage>
        <taxon>Bacteria</taxon>
        <taxon>Pseudomonadati</taxon>
        <taxon>Bacteroidota</taxon>
        <taxon>Sphingobacteriia</taxon>
        <taxon>Sphingobacteriales</taxon>
        <taxon>Sphingobacteriaceae</taxon>
        <taxon>Sphingobacterium</taxon>
    </lineage>
</organism>
<dbReference type="SUPFAM" id="SSF55874">
    <property type="entry name" value="ATPase domain of HSP90 chaperone/DNA topoisomerase II/histidine kinase"/>
    <property type="match status" value="2"/>
</dbReference>
<evidence type="ECO:0000313" key="10">
    <source>
        <dbReference type="EMBL" id="GGE18225.1"/>
    </source>
</evidence>
<accession>A0A8H9FZH8</accession>
<evidence type="ECO:0000313" key="11">
    <source>
        <dbReference type="Proteomes" id="UP000614460"/>
    </source>
</evidence>
<evidence type="ECO:0000256" key="4">
    <source>
        <dbReference type="ARBA" id="ARBA00022679"/>
    </source>
</evidence>
<evidence type="ECO:0000256" key="8">
    <source>
        <dbReference type="ARBA" id="ARBA00023012"/>
    </source>
</evidence>
<comment type="caution">
    <text evidence="10">The sequence shown here is derived from an EMBL/GenBank/DDBJ whole genome shotgun (WGS) entry which is preliminary data.</text>
</comment>
<keyword evidence="7" id="KW-0067">ATP-binding</keyword>
<evidence type="ECO:0000256" key="7">
    <source>
        <dbReference type="ARBA" id="ARBA00022840"/>
    </source>
</evidence>
<evidence type="ECO:0000256" key="3">
    <source>
        <dbReference type="ARBA" id="ARBA00022553"/>
    </source>
</evidence>
<dbReference type="InterPro" id="IPR003594">
    <property type="entry name" value="HATPase_dom"/>
</dbReference>
<dbReference type="InterPro" id="IPR005467">
    <property type="entry name" value="His_kinase_dom"/>
</dbReference>
<evidence type="ECO:0000256" key="6">
    <source>
        <dbReference type="ARBA" id="ARBA00022777"/>
    </source>
</evidence>
<sequence length="735" mass="83139">MKTVEKVSFSVDAGIINRLGLELVAKSETAVAELIKNAYDADATIVNLYFENAEIPGGSLTIEDDGVGMNKKQLIDGFMRLATTDKIHNSISDKYSRPKAGRKGIGRFSTQRLGTYLDVITLAEGSDNTIQLSIDWNRYITDEEINEIQNDLIDGLEHREKGNGTTLIISNLRDKWSDADVKRVYRYVADLIQPNFLKITAGSLVEESKKEGFEVNFYRKNIYDNDWRSVADPNLMMLDRALATFSGYIDEEGYGKCVIESKSFTFSGIKEKLYDMMDVSGVPFELLKGSKIAFKVYYFIGGDRKSYYGINQMELNSIIDHLDKNGGVKLYRNGFRVPKYGDLDNDWLNIDKNSRVGKGIPFNNNRVLGFVQLVDPDGRVFEESAGREGLIEKEAFAELQSFVSESVKEAFRNFTSWFRNSDEYKLHNPDKKPTPTSDSLKRQTRDLKEAVKVLSNPDSDESEKNEAILLLEQTSKSIISHSEAAINELEMMRVLAGTGLTIAEFVHEIKQIVPSTKGYIDDTLKKGLSSDVEKNLLSIKELLTSLESYTSYFDESISKNVVRQLVPIDIRVAVKAFVKVVASDLERRNIDIELQMKGKDLFTTPMHPSEWNTLLQNLYSNSKKAILRSGVERGKILVKGIRDDENGVIIFEFLDNGSGITEKDRNRIFDAFFTTSKENKEDWGTGTGLGLFILNQMIRNRNGAITLGMVDPDYKTNIRIEIPITKKEELKRYGY</sequence>
<dbReference type="Gene3D" id="3.30.565.10">
    <property type="entry name" value="Histidine kinase-like ATPase, C-terminal domain"/>
    <property type="match status" value="2"/>
</dbReference>
<dbReference type="PANTHER" id="PTHR43065">
    <property type="entry name" value="SENSOR HISTIDINE KINASE"/>
    <property type="match status" value="1"/>
</dbReference>
<dbReference type="InterPro" id="IPR036890">
    <property type="entry name" value="HATPase_C_sf"/>
</dbReference>
<evidence type="ECO:0000256" key="5">
    <source>
        <dbReference type="ARBA" id="ARBA00022741"/>
    </source>
</evidence>
<dbReference type="EC" id="2.7.13.3" evidence="2"/>
<keyword evidence="8" id="KW-0902">Two-component regulatory system</keyword>
<dbReference type="InterPro" id="IPR004358">
    <property type="entry name" value="Sig_transdc_His_kin-like_C"/>
</dbReference>
<name>A0A8H9FZH8_9SPHI</name>
<evidence type="ECO:0000256" key="1">
    <source>
        <dbReference type="ARBA" id="ARBA00000085"/>
    </source>
</evidence>
<feature type="domain" description="Histidine kinase" evidence="9">
    <location>
        <begin position="504"/>
        <end position="726"/>
    </location>
</feature>
<keyword evidence="4" id="KW-0808">Transferase</keyword>
<dbReference type="AlphaFoldDB" id="A0A8H9FZH8"/>
<reference evidence="10" key="2">
    <citation type="submission" date="2020-09" db="EMBL/GenBank/DDBJ databases">
        <authorList>
            <person name="Sun Q."/>
            <person name="Zhou Y."/>
        </authorList>
    </citation>
    <scope>NUCLEOTIDE SEQUENCE</scope>
    <source>
        <strain evidence="10">CGMCC 1.15966</strain>
    </source>
</reference>
<proteinExistence type="predicted"/>
<keyword evidence="3" id="KW-0597">Phosphoprotein</keyword>
<dbReference type="SMART" id="SM00387">
    <property type="entry name" value="HATPase_c"/>
    <property type="match status" value="1"/>
</dbReference>
<evidence type="ECO:0000256" key="2">
    <source>
        <dbReference type="ARBA" id="ARBA00012438"/>
    </source>
</evidence>
<dbReference type="EMBL" id="BMKM01000003">
    <property type="protein sequence ID" value="GGE18225.1"/>
    <property type="molecule type" value="Genomic_DNA"/>
</dbReference>
<evidence type="ECO:0000259" key="9">
    <source>
        <dbReference type="PROSITE" id="PS50109"/>
    </source>
</evidence>
<gene>
    <name evidence="10" type="ORF">GCM10011516_14820</name>
</gene>
<dbReference type="RefSeq" id="WP_182498394.1">
    <property type="nucleotide sequence ID" value="NZ_BMKM01000003.1"/>
</dbReference>
<keyword evidence="11" id="KW-1185">Reference proteome</keyword>
<comment type="catalytic activity">
    <reaction evidence="1">
        <text>ATP + protein L-histidine = ADP + protein N-phospho-L-histidine.</text>
        <dbReference type="EC" id="2.7.13.3"/>
    </reaction>
</comment>
<dbReference type="PRINTS" id="PR00344">
    <property type="entry name" value="BCTRLSENSOR"/>
</dbReference>
<reference evidence="10" key="1">
    <citation type="journal article" date="2014" name="Int. J. Syst. Evol. Microbiol.">
        <title>Complete genome sequence of Corynebacterium casei LMG S-19264T (=DSM 44701T), isolated from a smear-ripened cheese.</title>
        <authorList>
            <consortium name="US DOE Joint Genome Institute (JGI-PGF)"/>
            <person name="Walter F."/>
            <person name="Albersmeier A."/>
            <person name="Kalinowski J."/>
            <person name="Ruckert C."/>
        </authorList>
    </citation>
    <scope>NUCLEOTIDE SEQUENCE</scope>
    <source>
        <strain evidence="10">CGMCC 1.15966</strain>
    </source>
</reference>
<dbReference type="GO" id="GO:0000160">
    <property type="term" value="P:phosphorelay signal transduction system"/>
    <property type="evidence" value="ECO:0007669"/>
    <property type="project" value="UniProtKB-KW"/>
</dbReference>
<keyword evidence="6" id="KW-0418">Kinase</keyword>
<dbReference type="Pfam" id="PF02518">
    <property type="entry name" value="HATPase_c"/>
    <property type="match status" value="1"/>
</dbReference>
<dbReference type="Proteomes" id="UP000614460">
    <property type="component" value="Unassembled WGS sequence"/>
</dbReference>
<protein>
    <recommendedName>
        <fullName evidence="2">histidine kinase</fullName>
        <ecNumber evidence="2">2.7.13.3</ecNumber>
    </recommendedName>
</protein>
<dbReference type="GO" id="GO:0005524">
    <property type="term" value="F:ATP binding"/>
    <property type="evidence" value="ECO:0007669"/>
    <property type="project" value="UniProtKB-KW"/>
</dbReference>
<dbReference type="GO" id="GO:0004673">
    <property type="term" value="F:protein histidine kinase activity"/>
    <property type="evidence" value="ECO:0007669"/>
    <property type="project" value="UniProtKB-EC"/>
</dbReference>
<dbReference type="PROSITE" id="PS50109">
    <property type="entry name" value="HIS_KIN"/>
    <property type="match status" value="1"/>
</dbReference>